<dbReference type="SUPFAM" id="SSF56935">
    <property type="entry name" value="Porins"/>
    <property type="match status" value="1"/>
</dbReference>
<protein>
    <submittedName>
        <fullName evidence="4">Iron uptake porin</fullName>
    </submittedName>
</protein>
<evidence type="ECO:0000256" key="2">
    <source>
        <dbReference type="RuleBase" id="RU363072"/>
    </source>
</evidence>
<accession>A0A1D9GBQ3</accession>
<keyword evidence="2" id="KW-0732">Signal</keyword>
<evidence type="ECO:0000256" key="1">
    <source>
        <dbReference type="ARBA" id="ARBA00008769"/>
    </source>
</evidence>
<organism evidence="4 5">
    <name type="scientific">Moorena producens (strain JHB)</name>
    <dbReference type="NCBI Taxonomy" id="1454205"/>
    <lineage>
        <taxon>Bacteria</taxon>
        <taxon>Bacillati</taxon>
        <taxon>Cyanobacteriota</taxon>
        <taxon>Cyanophyceae</taxon>
        <taxon>Coleofasciculales</taxon>
        <taxon>Coleofasciculaceae</taxon>
        <taxon>Moorena</taxon>
    </lineage>
</organism>
<dbReference type="GO" id="GO:0015288">
    <property type="term" value="F:porin activity"/>
    <property type="evidence" value="ECO:0007669"/>
    <property type="project" value="InterPro"/>
</dbReference>
<gene>
    <name evidence="4" type="ORF">BJP36_25885</name>
</gene>
<feature type="domain" description="SLH" evidence="3">
    <location>
        <begin position="166"/>
        <end position="230"/>
    </location>
</feature>
<feature type="chain" id="PRO_5039745696" evidence="2">
    <location>
        <begin position="28"/>
        <end position="650"/>
    </location>
</feature>
<evidence type="ECO:0000259" key="3">
    <source>
        <dbReference type="PROSITE" id="PS51272"/>
    </source>
</evidence>
<dbReference type="GO" id="GO:0008643">
    <property type="term" value="P:carbohydrate transport"/>
    <property type="evidence" value="ECO:0007669"/>
    <property type="project" value="InterPro"/>
</dbReference>
<reference evidence="5" key="1">
    <citation type="submission" date="2016-10" db="EMBL/GenBank/DDBJ databases">
        <title>Comparative genomics uncovers the prolific and rare metabolic potential of the cyanobacterial genus Moorea.</title>
        <authorList>
            <person name="Leao T."/>
            <person name="Castelao G."/>
            <person name="Korobeynikov A."/>
            <person name="Monroe E.A."/>
            <person name="Podell S."/>
            <person name="Glukhov E."/>
            <person name="Allen E."/>
            <person name="Gerwick W.H."/>
            <person name="Gerwick L."/>
        </authorList>
    </citation>
    <scope>NUCLEOTIDE SEQUENCE [LARGE SCALE GENOMIC DNA]</scope>
    <source>
        <strain evidence="5">JHB</strain>
    </source>
</reference>
<dbReference type="InterPro" id="IPR007049">
    <property type="entry name" value="Carb-sel_porin_OprB"/>
</dbReference>
<evidence type="ECO:0000313" key="4">
    <source>
        <dbReference type="EMBL" id="AOY84895.2"/>
    </source>
</evidence>
<dbReference type="Pfam" id="PF04966">
    <property type="entry name" value="OprB"/>
    <property type="match status" value="1"/>
</dbReference>
<dbReference type="PANTHER" id="PTHR43308:SF1">
    <property type="entry name" value="OUTER MEMBRANE PROTEIN ALPHA"/>
    <property type="match status" value="1"/>
</dbReference>
<comment type="similarity">
    <text evidence="1 2">Belongs to the OprB family.</text>
</comment>
<dbReference type="Proteomes" id="UP000176944">
    <property type="component" value="Chromosome"/>
</dbReference>
<evidence type="ECO:0000313" key="5">
    <source>
        <dbReference type="Proteomes" id="UP000176944"/>
    </source>
</evidence>
<dbReference type="GO" id="GO:0016020">
    <property type="term" value="C:membrane"/>
    <property type="evidence" value="ECO:0007669"/>
    <property type="project" value="InterPro"/>
</dbReference>
<dbReference type="EMBL" id="CP017708">
    <property type="protein sequence ID" value="AOY84895.2"/>
    <property type="molecule type" value="Genomic_DNA"/>
</dbReference>
<feature type="signal peptide" evidence="2">
    <location>
        <begin position="1"/>
        <end position="27"/>
    </location>
</feature>
<dbReference type="Gene3D" id="2.40.160.180">
    <property type="entry name" value="Carbohydrate-selective porin OprB"/>
    <property type="match status" value="1"/>
</dbReference>
<dbReference type="PANTHER" id="PTHR43308">
    <property type="entry name" value="OUTER MEMBRANE PROTEIN ALPHA-RELATED"/>
    <property type="match status" value="1"/>
</dbReference>
<dbReference type="PROSITE" id="PS51272">
    <property type="entry name" value="SLH"/>
    <property type="match status" value="1"/>
</dbReference>
<name>A0A1D9GBQ3_MOOP1</name>
<dbReference type="InterPro" id="IPR001119">
    <property type="entry name" value="SLH_dom"/>
</dbReference>
<dbReference type="InterPro" id="IPR038673">
    <property type="entry name" value="OprB_sf"/>
</dbReference>
<dbReference type="InterPro" id="IPR047684">
    <property type="entry name" value="Por_som-like"/>
</dbReference>
<sequence>MKKFCGGLPLTPIVLGVHLVTITPAMADSEPETLTAIDPNPSPYWSDVNPKEKNIALDYQKTPPKTPVTDQFQHQLEFKTTTSIPHSGISTASLTSLESPPDLEVADTVSNPSMGQVAPIYKLLDIPSTQTDSNSLDNSLDISQNISQNLGVTDPLSNGPMERVTPVYELSDVQPTDWAYEALQSLLKRYRCLTGYEDDTYRGNRALTRYEFAFGLNFCLNRVNAMIIGKTANLVTEADLAAMQRLQEEFSGELATVQARVDNLEGRVTFLEDHQFSTTTILRGSVDIALATGFGGKKAVPSGQSPTEDFDDTNTLLGGRAILNFDTSFTGRDLLRTRLRAGNTSNFSTGFTGTAMTKFGFATNTGNDVRLNQLFYRFPLGNKGLVSIAAAGQGATALIPALNPAFSISSFGFNNYIYDLGFGAGAGIYYQFNDLIATGAAYYTGSASNSDFGLFNGAFGALAQVTLTPSDRFGMALTYVRYYSPQTANTASFLGSQFAQSPFGSNTPTSSNSLGVSTSYRFSDRFTLGGWVGYSNAIAESSSISNNNGFDVSSGSEADIWSWAVTAAFPDIGKLGSQLNLIVGMPPRLASNDVAGRRDRDVSYHLELSYRYPLTDRIFITPGVLVIVDPEHNDENDTIGIGVLRTQFNF</sequence>
<proteinExistence type="inferred from homology"/>
<dbReference type="AlphaFoldDB" id="A0A1D9GBQ3"/>
<dbReference type="NCBIfam" id="NF033921">
    <property type="entry name" value="por_somb"/>
    <property type="match status" value="1"/>
</dbReference>
<dbReference type="InterPro" id="IPR051465">
    <property type="entry name" value="Cell_Envelope_Struct_Comp"/>
</dbReference>
<dbReference type="Pfam" id="PF00395">
    <property type="entry name" value="SLH"/>
    <property type="match status" value="1"/>
</dbReference>